<dbReference type="PANTHER" id="PTHR33336">
    <property type="entry name" value="QUINOL MONOOXYGENASE YGIN-RELATED"/>
    <property type="match status" value="1"/>
</dbReference>
<dbReference type="RefSeq" id="WP_073021536.1">
    <property type="nucleotide sequence ID" value="NZ_FQXU01000011.1"/>
</dbReference>
<evidence type="ECO:0000313" key="3">
    <source>
        <dbReference type="Proteomes" id="UP000184241"/>
    </source>
</evidence>
<dbReference type="InterPro" id="IPR050744">
    <property type="entry name" value="AI-2_Isomerase_LsrG"/>
</dbReference>
<protein>
    <submittedName>
        <fullName evidence="2">Quinol monooxygenase YgiN</fullName>
    </submittedName>
</protein>
<evidence type="ECO:0000313" key="2">
    <source>
        <dbReference type="EMBL" id="SHI28303.1"/>
    </source>
</evidence>
<dbReference type="PANTHER" id="PTHR33336:SF15">
    <property type="entry name" value="ABM DOMAIN-CONTAINING PROTEIN"/>
    <property type="match status" value="1"/>
</dbReference>
<dbReference type="AlphaFoldDB" id="A0A1M5ZWL1"/>
<dbReference type="EMBL" id="FQXU01000011">
    <property type="protein sequence ID" value="SHI28303.1"/>
    <property type="molecule type" value="Genomic_DNA"/>
</dbReference>
<dbReference type="InterPro" id="IPR007138">
    <property type="entry name" value="ABM_dom"/>
</dbReference>
<name>A0A1M5ZWL1_9CLOT</name>
<accession>A0A1M5ZWL1</accession>
<dbReference type="Proteomes" id="UP000184241">
    <property type="component" value="Unassembled WGS sequence"/>
</dbReference>
<dbReference type="InterPro" id="IPR011008">
    <property type="entry name" value="Dimeric_a/b-barrel"/>
</dbReference>
<keyword evidence="2" id="KW-0503">Monooxygenase</keyword>
<gene>
    <name evidence="2" type="ORF">SAMN02745941_03482</name>
</gene>
<keyword evidence="2" id="KW-0560">Oxidoreductase</keyword>
<evidence type="ECO:0000259" key="1">
    <source>
        <dbReference type="PROSITE" id="PS51725"/>
    </source>
</evidence>
<dbReference type="Gene3D" id="3.30.70.100">
    <property type="match status" value="1"/>
</dbReference>
<dbReference type="Pfam" id="PF03992">
    <property type="entry name" value="ABM"/>
    <property type="match status" value="1"/>
</dbReference>
<reference evidence="2 3" key="1">
    <citation type="submission" date="2016-11" db="EMBL/GenBank/DDBJ databases">
        <authorList>
            <person name="Jaros S."/>
            <person name="Januszkiewicz K."/>
            <person name="Wedrychowicz H."/>
        </authorList>
    </citation>
    <scope>NUCLEOTIDE SEQUENCE [LARGE SCALE GENOMIC DNA]</scope>
    <source>
        <strain evidence="2 3">DSM 6191</strain>
    </source>
</reference>
<proteinExistence type="predicted"/>
<feature type="domain" description="ABM" evidence="1">
    <location>
        <begin position="2"/>
        <end position="91"/>
    </location>
</feature>
<organism evidence="2 3">
    <name type="scientific">Clostridium intestinale DSM 6191</name>
    <dbReference type="NCBI Taxonomy" id="1121320"/>
    <lineage>
        <taxon>Bacteria</taxon>
        <taxon>Bacillati</taxon>
        <taxon>Bacillota</taxon>
        <taxon>Clostridia</taxon>
        <taxon>Eubacteriales</taxon>
        <taxon>Clostridiaceae</taxon>
        <taxon>Clostridium</taxon>
    </lineage>
</organism>
<dbReference type="SUPFAM" id="SSF54909">
    <property type="entry name" value="Dimeric alpha+beta barrel"/>
    <property type="match status" value="1"/>
</dbReference>
<dbReference type="GO" id="GO:0004497">
    <property type="term" value="F:monooxygenase activity"/>
    <property type="evidence" value="ECO:0007669"/>
    <property type="project" value="UniProtKB-KW"/>
</dbReference>
<dbReference type="PROSITE" id="PS51725">
    <property type="entry name" value="ABM"/>
    <property type="match status" value="1"/>
</dbReference>
<sequence>MVKVVAKSKVKTNELEKYKELVKVLIDETRKEEGCISYDLFQDINDPSTLTFIEEWKDEEALKRHMESKHFVKYVPMLGQFREGEGDINIYKQIL</sequence>